<name>B7LTS6_ESCF3</name>
<evidence type="ECO:0008006" key="3">
    <source>
        <dbReference type="Google" id="ProtNLM"/>
    </source>
</evidence>
<evidence type="ECO:0000313" key="1">
    <source>
        <dbReference type="EMBL" id="CAQ89483.1"/>
    </source>
</evidence>
<reference evidence="2" key="1">
    <citation type="journal article" date="2009" name="PLoS Genet.">
        <title>Organised genome dynamics in the Escherichia coli species results in highly diverse adaptive paths.</title>
        <authorList>
            <person name="Touchon M."/>
            <person name="Hoede C."/>
            <person name="Tenaillon O."/>
            <person name="Barbe V."/>
            <person name="Baeriswyl S."/>
            <person name="Bidet P."/>
            <person name="Bingen E."/>
            <person name="Bonacorsi S."/>
            <person name="Bouchier C."/>
            <person name="Bouvet O."/>
            <person name="Calteau A."/>
            <person name="Chiapello H."/>
            <person name="Clermont O."/>
            <person name="Cruveiller S."/>
            <person name="Danchin A."/>
            <person name="Diard M."/>
            <person name="Dossat C."/>
            <person name="Karoui M.E."/>
            <person name="Frapy E."/>
            <person name="Garry L."/>
            <person name="Ghigo J.M."/>
            <person name="Gilles A.M."/>
            <person name="Johnson J."/>
            <person name="Le Bouguenec C."/>
            <person name="Lescat M."/>
            <person name="Mangenot S."/>
            <person name="Martinez-Jehanne V."/>
            <person name="Matic I."/>
            <person name="Nassif X."/>
            <person name="Oztas S."/>
            <person name="Petit M.A."/>
            <person name="Pichon C."/>
            <person name="Rouy Z."/>
            <person name="Ruf C.S."/>
            <person name="Schneider D."/>
            <person name="Tourret J."/>
            <person name="Vacherie B."/>
            <person name="Vallenet D."/>
            <person name="Medigue C."/>
            <person name="Rocha E.P.C."/>
            <person name="Denamur E."/>
        </authorList>
    </citation>
    <scope>NUCLEOTIDE SEQUENCE [LARGE SCALE GENOMIC DNA]</scope>
    <source>
        <strain evidence="2">ATCC 35469 / DSM 13698 / BCRC 15582 / CCUG 18766 / IAM 14443 / JCM 21226 / LMG 7866 / NBRC 102419 / NCTC 12128 / CDC 0568-73</strain>
    </source>
</reference>
<sequence length="199" mass="22138">MILIFIATGAALPVFLFGTDHAVFRATTRWTNHMSSQKYGGSIAPRERINIHYVPRTNDQAAEVELPLNIVVVGDTKGALDETPIDERQAVSINKNNFRSVMAEVGIKTTVTVADKLSEKPDGEMSVTLDIKSLDDFSPDNIARQVPEMKKILELREALVALRGPMGNVPAFRAQLQALLDNEETREQLLRELDIIDQK</sequence>
<evidence type="ECO:0000313" key="2">
    <source>
        <dbReference type="Proteomes" id="UP000000745"/>
    </source>
</evidence>
<dbReference type="AlphaFoldDB" id="B7LTS6"/>
<dbReference type="NCBIfam" id="TIGR03358">
    <property type="entry name" value="VI_chp_5"/>
    <property type="match status" value="1"/>
</dbReference>
<protein>
    <recommendedName>
        <fullName evidence="3">Type VI secretion system contractile sheath small subunit</fullName>
    </recommendedName>
</protein>
<keyword evidence="2" id="KW-1185">Reference proteome</keyword>
<accession>B7LTS6</accession>
<proteinExistence type="predicted"/>
<organism evidence="1 2">
    <name type="scientific">Escherichia fergusonii (strain ATCC 35469 / DSM 13698 / CCUG 18766 / IAM 14443 / JCM 21226 / LMG 7866 / NBRC 102419 / NCTC 12128 / CDC 0568-73)</name>
    <dbReference type="NCBI Taxonomy" id="585054"/>
    <lineage>
        <taxon>Bacteria</taxon>
        <taxon>Pseudomonadati</taxon>
        <taxon>Pseudomonadota</taxon>
        <taxon>Gammaproteobacteria</taxon>
        <taxon>Enterobacterales</taxon>
        <taxon>Enterobacteriaceae</taxon>
        <taxon>Escherichia</taxon>
    </lineage>
</organism>
<dbReference type="Pfam" id="PF05591">
    <property type="entry name" value="T6SS_VipA"/>
    <property type="match status" value="1"/>
</dbReference>
<dbReference type="KEGG" id="efe:EFER_1976"/>
<dbReference type="Proteomes" id="UP000000745">
    <property type="component" value="Chromosome"/>
</dbReference>
<dbReference type="OrthoDB" id="9789942at2"/>
<dbReference type="PANTHER" id="PTHR35850:SF2">
    <property type="entry name" value="TYPE VI SECRETION SYSTEM CONTRACTILE SHEATH SMALL SUBUNIT"/>
    <property type="match status" value="1"/>
</dbReference>
<dbReference type="EMBL" id="CU928158">
    <property type="protein sequence ID" value="CAQ89483.1"/>
    <property type="molecule type" value="Genomic_DNA"/>
</dbReference>
<dbReference type="PIRSF" id="PIRSF028301">
    <property type="entry name" value="UCP028301"/>
    <property type="match status" value="1"/>
</dbReference>
<dbReference type="HOGENOM" id="CLU_111033_1_0_6"/>
<dbReference type="PANTHER" id="PTHR35850">
    <property type="entry name" value="CYTOPLASMIC PROTEIN-RELATED"/>
    <property type="match status" value="1"/>
</dbReference>
<dbReference type="InterPro" id="IPR008312">
    <property type="entry name" value="T6SS_TssB1"/>
</dbReference>
<gene>
    <name evidence="1" type="ordered locus">EFER_1976</name>
</gene>